<feature type="region of interest" description="Disordered" evidence="1">
    <location>
        <begin position="1"/>
        <end position="35"/>
    </location>
</feature>
<evidence type="ECO:0000313" key="3">
    <source>
        <dbReference type="Proteomes" id="UP001140510"/>
    </source>
</evidence>
<sequence>MVDRNFKQEAKHNARSSFGRVARLKTAPKTDAQPRSYCMKRYKNSQLNLEKTPDHPFPVVQANANSPLLRLSPEIRNKIWDYACGGHLVLLHET</sequence>
<feature type="compositionally biased region" description="Basic and acidic residues" evidence="1">
    <location>
        <begin position="1"/>
        <end position="12"/>
    </location>
</feature>
<protein>
    <submittedName>
        <fullName evidence="2">Uncharacterized protein</fullName>
    </submittedName>
</protein>
<dbReference type="EMBL" id="JAPEVA010000013">
    <property type="protein sequence ID" value="KAJ4409003.1"/>
    <property type="molecule type" value="Genomic_DNA"/>
</dbReference>
<reference evidence="2" key="1">
    <citation type="submission" date="2022-10" db="EMBL/GenBank/DDBJ databases">
        <title>Tapping the CABI collections for fungal endophytes: first genome assemblies for Collariella, Neodidymelliopsis, Ascochyta clinopodiicola, Didymella pomorum, Didymosphaeria variabile, Neocosmospora piperis and Neocucurbitaria cava.</title>
        <authorList>
            <person name="Hill R."/>
        </authorList>
    </citation>
    <scope>NUCLEOTIDE SEQUENCE</scope>
    <source>
        <strain evidence="2">IMI 355091</strain>
    </source>
</reference>
<keyword evidence="3" id="KW-1185">Reference proteome</keyword>
<dbReference type="OrthoDB" id="5413827at2759"/>
<proteinExistence type="predicted"/>
<organism evidence="2 3">
    <name type="scientific">Didymella pomorum</name>
    <dbReference type="NCBI Taxonomy" id="749634"/>
    <lineage>
        <taxon>Eukaryota</taxon>
        <taxon>Fungi</taxon>
        <taxon>Dikarya</taxon>
        <taxon>Ascomycota</taxon>
        <taxon>Pezizomycotina</taxon>
        <taxon>Dothideomycetes</taxon>
        <taxon>Pleosporomycetidae</taxon>
        <taxon>Pleosporales</taxon>
        <taxon>Pleosporineae</taxon>
        <taxon>Didymellaceae</taxon>
        <taxon>Didymella</taxon>
    </lineage>
</organism>
<evidence type="ECO:0000313" key="2">
    <source>
        <dbReference type="EMBL" id="KAJ4409003.1"/>
    </source>
</evidence>
<dbReference type="Proteomes" id="UP001140510">
    <property type="component" value="Unassembled WGS sequence"/>
</dbReference>
<evidence type="ECO:0000256" key="1">
    <source>
        <dbReference type="SAM" id="MobiDB-lite"/>
    </source>
</evidence>
<comment type="caution">
    <text evidence="2">The sequence shown here is derived from an EMBL/GenBank/DDBJ whole genome shotgun (WGS) entry which is preliminary data.</text>
</comment>
<gene>
    <name evidence="2" type="ORF">N0V91_002817</name>
</gene>
<dbReference type="AlphaFoldDB" id="A0A9W8ZK62"/>
<accession>A0A9W8ZK62</accession>
<name>A0A9W8ZK62_9PLEO</name>